<protein>
    <submittedName>
        <fullName evidence="1">Uncharacterized protein</fullName>
    </submittedName>
</protein>
<reference evidence="1" key="2">
    <citation type="journal article" date="2015" name="Fish Shellfish Immunol.">
        <title>Early steps in the European eel (Anguilla anguilla)-Vibrio vulnificus interaction in the gills: Role of the RtxA13 toxin.</title>
        <authorList>
            <person name="Callol A."/>
            <person name="Pajuelo D."/>
            <person name="Ebbesson L."/>
            <person name="Teles M."/>
            <person name="MacKenzie S."/>
            <person name="Amaro C."/>
        </authorList>
    </citation>
    <scope>NUCLEOTIDE SEQUENCE</scope>
</reference>
<accession>A0A0E9S034</accession>
<dbReference type="EMBL" id="GBXM01074709">
    <property type="protein sequence ID" value="JAH33868.1"/>
    <property type="molecule type" value="Transcribed_RNA"/>
</dbReference>
<name>A0A0E9S034_ANGAN</name>
<organism evidence="1">
    <name type="scientific">Anguilla anguilla</name>
    <name type="common">European freshwater eel</name>
    <name type="synonym">Muraena anguilla</name>
    <dbReference type="NCBI Taxonomy" id="7936"/>
    <lineage>
        <taxon>Eukaryota</taxon>
        <taxon>Metazoa</taxon>
        <taxon>Chordata</taxon>
        <taxon>Craniata</taxon>
        <taxon>Vertebrata</taxon>
        <taxon>Euteleostomi</taxon>
        <taxon>Actinopterygii</taxon>
        <taxon>Neopterygii</taxon>
        <taxon>Teleostei</taxon>
        <taxon>Anguilliformes</taxon>
        <taxon>Anguillidae</taxon>
        <taxon>Anguilla</taxon>
    </lineage>
</organism>
<sequence>MLFQQCPRQCPGSSRRGVWDLYSLLLTDQVTLQAANPCSTT</sequence>
<dbReference type="AlphaFoldDB" id="A0A0E9S034"/>
<proteinExistence type="predicted"/>
<evidence type="ECO:0000313" key="1">
    <source>
        <dbReference type="EMBL" id="JAH33868.1"/>
    </source>
</evidence>
<reference evidence="1" key="1">
    <citation type="submission" date="2014-11" db="EMBL/GenBank/DDBJ databases">
        <authorList>
            <person name="Amaro Gonzalez C."/>
        </authorList>
    </citation>
    <scope>NUCLEOTIDE SEQUENCE</scope>
</reference>